<proteinExistence type="inferred from homology"/>
<dbReference type="Pfam" id="PF00733">
    <property type="entry name" value="Asn_synthase"/>
    <property type="match status" value="1"/>
</dbReference>
<dbReference type="InterPro" id="IPR017932">
    <property type="entry name" value="GATase_2_dom"/>
</dbReference>
<gene>
    <name evidence="10" type="ORF">ACFFJ8_19590</name>
</gene>
<dbReference type="InterPro" id="IPR051786">
    <property type="entry name" value="ASN_synthetase/amidase"/>
</dbReference>
<keyword evidence="6" id="KW-0028">Amino-acid biosynthesis</keyword>
<evidence type="ECO:0000259" key="9">
    <source>
        <dbReference type="PROSITE" id="PS51278"/>
    </source>
</evidence>
<sequence>MLSAIAGIYELNNEYSFGETMMHMMKALQKYPADDVNIWRSDGLAMGCHAQWVTPESINEELPRYDTTRELAITADAIIDNRKQLCDQLDIDYSARKTITDSELILAAYMKWGRRAPKYLIGDYAFVIWDERRRQLFGARDLLGRRTLYYHHVPSRFAFCTVINPLFVVPGVHKKLNESWFAEFLAIPMMMDTIDVHSTAYGEIKQLPPAHSFTMAQGVVTIEQYDELAASSPKLKLKTNGDYEDAFREVFQEAVHSKLRTHRQVGVRLSGGLDSGAVASFASKALSQEGKVLHAYSYIPSAAFEDWTPRRLIANETPYIQASARYIGNIEENYLDFEGHNAIREMDTMLELMEGPYKFFENSFWLTGMLERSQEQNVGVMLNGSRGNYTISWGDPIDYYARLLRTLRWTSFYQELKHYARVMRTGRSVVMPIIAKQAYAYLIRTALAKRKSDIPLVIHPDFAARTKVIDKLMPHHVGLTDYAHDEVTARNIQFQRLSVSNHIGTSTTKLSLPYAVSERDPTSDPRVVRFCLTLPHGQYIQNGIDRSLIRRSTEGYLPDMVRMNIHARGVQGADWIYRMLPDWGEFQDQLHKLCRDSSASYYLNVPQIKRSLEKLGTEPKLEYAFDHDARLLMRSLIAYRFIKQWS</sequence>
<keyword evidence="4" id="KW-0547">Nucleotide-binding</keyword>
<dbReference type="InterPro" id="IPR014729">
    <property type="entry name" value="Rossmann-like_a/b/a_fold"/>
</dbReference>
<comment type="caution">
    <text evidence="10">The sequence shown here is derived from an EMBL/GenBank/DDBJ whole genome shotgun (WGS) entry which is preliminary data.</text>
</comment>
<keyword evidence="6" id="KW-0061">Asparagine biosynthesis</keyword>
<evidence type="ECO:0000256" key="8">
    <source>
        <dbReference type="ARBA" id="ARBA00048741"/>
    </source>
</evidence>
<dbReference type="EMBL" id="JBHLVF010000034">
    <property type="protein sequence ID" value="MFC0393562.1"/>
    <property type="molecule type" value="Genomic_DNA"/>
</dbReference>
<evidence type="ECO:0000256" key="7">
    <source>
        <dbReference type="ARBA" id="ARBA00022962"/>
    </source>
</evidence>
<keyword evidence="11" id="KW-1185">Reference proteome</keyword>
<keyword evidence="5" id="KW-0067">ATP-binding</keyword>
<dbReference type="SUPFAM" id="SSF56235">
    <property type="entry name" value="N-terminal nucleophile aminohydrolases (Ntn hydrolases)"/>
    <property type="match status" value="1"/>
</dbReference>
<comment type="similarity">
    <text evidence="2">Belongs to the asparagine synthetase family.</text>
</comment>
<dbReference type="InterPro" id="IPR006426">
    <property type="entry name" value="Asn_synth_AEB"/>
</dbReference>
<feature type="domain" description="Glutamine amidotransferase type-2" evidence="9">
    <location>
        <begin position="3"/>
        <end position="218"/>
    </location>
</feature>
<dbReference type="InterPro" id="IPR033738">
    <property type="entry name" value="AsnB_N"/>
</dbReference>
<comment type="pathway">
    <text evidence="1">Amino-acid biosynthesis; L-asparagine biosynthesis; L-asparagine from L-aspartate (L-Gln route): step 1/1.</text>
</comment>
<dbReference type="Gene3D" id="3.40.50.620">
    <property type="entry name" value="HUPs"/>
    <property type="match status" value="1"/>
</dbReference>
<dbReference type="SUPFAM" id="SSF52402">
    <property type="entry name" value="Adenine nucleotide alpha hydrolases-like"/>
    <property type="match status" value="1"/>
</dbReference>
<dbReference type="CDD" id="cd00712">
    <property type="entry name" value="AsnB"/>
    <property type="match status" value="1"/>
</dbReference>
<evidence type="ECO:0000256" key="2">
    <source>
        <dbReference type="ARBA" id="ARBA00005752"/>
    </source>
</evidence>
<name>A0ABV6JDC9_9BACL</name>
<evidence type="ECO:0000256" key="4">
    <source>
        <dbReference type="ARBA" id="ARBA00022741"/>
    </source>
</evidence>
<dbReference type="InterPro" id="IPR001962">
    <property type="entry name" value="Asn_synthase"/>
</dbReference>
<dbReference type="EC" id="6.3.5.4" evidence="3"/>
<dbReference type="RefSeq" id="WP_256555412.1">
    <property type="nucleotide sequence ID" value="NZ_JANHOF010000008.1"/>
</dbReference>
<dbReference type="Proteomes" id="UP001589818">
    <property type="component" value="Unassembled WGS sequence"/>
</dbReference>
<dbReference type="PROSITE" id="PS51278">
    <property type="entry name" value="GATASE_TYPE_2"/>
    <property type="match status" value="1"/>
</dbReference>
<accession>A0ABV6JDC9</accession>
<comment type="catalytic activity">
    <reaction evidence="8">
        <text>L-aspartate + L-glutamine + ATP + H2O = L-asparagine + L-glutamate + AMP + diphosphate + H(+)</text>
        <dbReference type="Rhea" id="RHEA:12228"/>
        <dbReference type="ChEBI" id="CHEBI:15377"/>
        <dbReference type="ChEBI" id="CHEBI:15378"/>
        <dbReference type="ChEBI" id="CHEBI:29985"/>
        <dbReference type="ChEBI" id="CHEBI:29991"/>
        <dbReference type="ChEBI" id="CHEBI:30616"/>
        <dbReference type="ChEBI" id="CHEBI:33019"/>
        <dbReference type="ChEBI" id="CHEBI:58048"/>
        <dbReference type="ChEBI" id="CHEBI:58359"/>
        <dbReference type="ChEBI" id="CHEBI:456215"/>
        <dbReference type="EC" id="6.3.5.4"/>
    </reaction>
</comment>
<protein>
    <recommendedName>
        <fullName evidence="3">asparagine synthase (glutamine-hydrolyzing)</fullName>
        <ecNumber evidence="3">6.3.5.4</ecNumber>
    </recommendedName>
</protein>
<evidence type="ECO:0000256" key="5">
    <source>
        <dbReference type="ARBA" id="ARBA00022840"/>
    </source>
</evidence>
<keyword evidence="7" id="KW-0315">Glutamine amidotransferase</keyword>
<dbReference type="Pfam" id="PF13537">
    <property type="entry name" value="GATase_7"/>
    <property type="match status" value="1"/>
</dbReference>
<dbReference type="PANTHER" id="PTHR43284:SF1">
    <property type="entry name" value="ASPARAGINE SYNTHETASE"/>
    <property type="match status" value="1"/>
</dbReference>
<reference evidence="10 11" key="1">
    <citation type="submission" date="2024-09" db="EMBL/GenBank/DDBJ databases">
        <authorList>
            <person name="Sun Q."/>
            <person name="Mori K."/>
        </authorList>
    </citation>
    <scope>NUCLEOTIDE SEQUENCE [LARGE SCALE GENOMIC DNA]</scope>
    <source>
        <strain evidence="10 11">CCM 4839</strain>
    </source>
</reference>
<dbReference type="PANTHER" id="PTHR43284">
    <property type="entry name" value="ASPARAGINE SYNTHETASE (GLUTAMINE-HYDROLYZING)"/>
    <property type="match status" value="1"/>
</dbReference>
<evidence type="ECO:0000256" key="3">
    <source>
        <dbReference type="ARBA" id="ARBA00012737"/>
    </source>
</evidence>
<dbReference type="Gene3D" id="3.60.20.10">
    <property type="entry name" value="Glutamine Phosphoribosylpyrophosphate, subunit 1, domain 1"/>
    <property type="match status" value="1"/>
</dbReference>
<evidence type="ECO:0000313" key="11">
    <source>
        <dbReference type="Proteomes" id="UP001589818"/>
    </source>
</evidence>
<evidence type="ECO:0000256" key="6">
    <source>
        <dbReference type="ARBA" id="ARBA00022888"/>
    </source>
</evidence>
<evidence type="ECO:0000256" key="1">
    <source>
        <dbReference type="ARBA" id="ARBA00005187"/>
    </source>
</evidence>
<organism evidence="10 11">
    <name type="scientific">Paenibacillus mendelii</name>
    <dbReference type="NCBI Taxonomy" id="206163"/>
    <lineage>
        <taxon>Bacteria</taxon>
        <taxon>Bacillati</taxon>
        <taxon>Bacillota</taxon>
        <taxon>Bacilli</taxon>
        <taxon>Bacillales</taxon>
        <taxon>Paenibacillaceae</taxon>
        <taxon>Paenibacillus</taxon>
    </lineage>
</organism>
<dbReference type="InterPro" id="IPR029055">
    <property type="entry name" value="Ntn_hydrolases_N"/>
</dbReference>
<evidence type="ECO:0000313" key="10">
    <source>
        <dbReference type="EMBL" id="MFC0393562.1"/>
    </source>
</evidence>
<dbReference type="PIRSF" id="PIRSF001589">
    <property type="entry name" value="Asn_synthetase_glu-h"/>
    <property type="match status" value="1"/>
</dbReference>